<reference evidence="4" key="1">
    <citation type="submission" date="2025-08" db="UniProtKB">
        <authorList>
            <consortium name="RefSeq"/>
        </authorList>
    </citation>
    <scope>IDENTIFICATION</scope>
    <source>
        <tissue evidence="4">Epidermis and Blubber</tissue>
    </source>
</reference>
<dbReference type="RefSeq" id="XP_036699294.1">
    <property type="nucleotide sequence ID" value="XM_036843399.1"/>
</dbReference>
<evidence type="ECO:0000313" key="4">
    <source>
        <dbReference type="RefSeq" id="XP_036699294.1"/>
    </source>
</evidence>
<dbReference type="GeneID" id="118890481"/>
<dbReference type="InterPro" id="IPR000008">
    <property type="entry name" value="C2_dom"/>
</dbReference>
<dbReference type="InterPro" id="IPR039208">
    <property type="entry name" value="C2_Ca-dependent_4"/>
</dbReference>
<evidence type="ECO:0000313" key="3">
    <source>
        <dbReference type="Proteomes" id="UP000694857"/>
    </source>
</evidence>
<evidence type="ECO:0000256" key="1">
    <source>
        <dbReference type="SAM" id="MobiDB-lite"/>
    </source>
</evidence>
<keyword evidence="3" id="KW-1185">Reference proteome</keyword>
<sequence>MTLDPRLTSSSRGSSGTGNCCLMWCLERLRLGPEHLLRGRNRLFQDQAGRATALRPARCANVLTPDRIPEFCIPPRLAPCPTLAAIRDTRREKAGTDDGAGRTDWDPRSQAALSLPHLPRARTAYGFCALLESPHTRRRESLFLGGPGAAPLLPALRPRARTFGGGGEDAPLKPPGRSLITPPAALGGPRPPPVALAPRHRGRRLLRAPERLLRCALRAQRSSGLARARSVSSRDGDDDDERGAGSRSPAQAPATSPPPPPDPRPERLEAEGTVTLDRAGDALRLAAEYSRDSGRLRVRLLRTEGTARGAAEPRAPVGCRVSFVLQPPGQTRRPRGAEVRRSRRAVLEQDLCLDGLSEDEVRRLAVRVKAENRGRGPERDRLLGQGELLLGPLLLL</sequence>
<name>A0A8B8WPX3_BALMU</name>
<feature type="compositionally biased region" description="Basic and acidic residues" evidence="1">
    <location>
        <begin position="89"/>
        <end position="107"/>
    </location>
</feature>
<dbReference type="Proteomes" id="UP000694857">
    <property type="component" value="Chromosome 2"/>
</dbReference>
<feature type="region of interest" description="Disordered" evidence="1">
    <location>
        <begin position="158"/>
        <end position="202"/>
    </location>
</feature>
<dbReference type="PROSITE" id="PS50004">
    <property type="entry name" value="C2"/>
    <property type="match status" value="1"/>
</dbReference>
<feature type="region of interest" description="Disordered" evidence="1">
    <location>
        <begin position="223"/>
        <end position="268"/>
    </location>
</feature>
<gene>
    <name evidence="4" type="primary">LOC118890481</name>
</gene>
<proteinExistence type="predicted"/>
<dbReference type="PANTHER" id="PTHR47226">
    <property type="entry name" value="C2 CALCIUM-DEPENDENT DOMAIN-CONTAINING PROTEIN 4A"/>
    <property type="match status" value="1"/>
</dbReference>
<feature type="region of interest" description="Disordered" evidence="1">
    <location>
        <begin position="89"/>
        <end position="108"/>
    </location>
</feature>
<dbReference type="OrthoDB" id="9947256at2759"/>
<evidence type="ECO:0000259" key="2">
    <source>
        <dbReference type="PROSITE" id="PS50004"/>
    </source>
</evidence>
<dbReference type="PANTHER" id="PTHR47226:SF5">
    <property type="entry name" value="C2 DOMAIN-CONTAINING PROTEIN"/>
    <property type="match status" value="1"/>
</dbReference>
<accession>A0A8B8WPX3</accession>
<dbReference type="KEGG" id="bmus:118890481"/>
<feature type="domain" description="C2" evidence="2">
    <location>
        <begin position="279"/>
        <end position="396"/>
    </location>
</feature>
<feature type="compositionally biased region" description="Low complexity" evidence="1">
    <location>
        <begin position="245"/>
        <end position="254"/>
    </location>
</feature>
<protein>
    <submittedName>
        <fullName evidence="4">C2 calcium-dependent domain-containing protein 4A-like</fullName>
    </submittedName>
</protein>
<dbReference type="AlphaFoldDB" id="A0A8B8WPX3"/>
<organism evidence="3 4">
    <name type="scientific">Balaenoptera musculus</name>
    <name type="common">Blue whale</name>
    <dbReference type="NCBI Taxonomy" id="9771"/>
    <lineage>
        <taxon>Eukaryota</taxon>
        <taxon>Metazoa</taxon>
        <taxon>Chordata</taxon>
        <taxon>Craniata</taxon>
        <taxon>Vertebrata</taxon>
        <taxon>Euteleostomi</taxon>
        <taxon>Mammalia</taxon>
        <taxon>Eutheria</taxon>
        <taxon>Laurasiatheria</taxon>
        <taxon>Artiodactyla</taxon>
        <taxon>Whippomorpha</taxon>
        <taxon>Cetacea</taxon>
        <taxon>Mysticeti</taxon>
        <taxon>Balaenopteridae</taxon>
        <taxon>Balaenoptera</taxon>
    </lineage>
</organism>